<dbReference type="Proteomes" id="UP000289703">
    <property type="component" value="Unassembled WGS sequence"/>
</dbReference>
<proteinExistence type="predicted"/>
<feature type="domain" description="KAP NTPase" evidence="1">
    <location>
        <begin position="23"/>
        <end position="265"/>
    </location>
</feature>
<sequence length="464" mass="53528">MKLKNEEIVIDKINPFTNCKLEREPYALVLTEIVNSYADGFVLAINNEWGTGKSTFIKMWEQHLKNQKYKTLYFNAWENDFEDDVLVSLMSELEALKGTTTEKVFKNVVQNAAPLVKGLALGLLKTQIKKYVGDNFVNGPLNLTSEALAKGLEERIQSYASRKNSIDEFKKSLEKFVKLTDDNLPVIFIIDELDRCRPNYAVEVLEQIKHLFSVPGIIFVLSIDKVQLGHAVRGVYGSDNINADEYLRRFIDIEYAIPEPSTKLFCKHLYDYFKFSDFISSDERIKYSELKGDSNKLIEFSTALFNYERLPLRLQEKIFAHARLALRSFYSNDYLIPSLFIFLIYLKISHQSVYDNIKGGFYSLQELIDQIENIIPKGLENGDLRTFIYTEAILINSYNNSRDYNNKETIVAENKLIIKSKIDTSINNQTLLDMFQSLSQFSSNSSELSIKHLTEKIDLIETIK</sequence>
<dbReference type="InterPro" id="IPR027417">
    <property type="entry name" value="P-loop_NTPase"/>
</dbReference>
<dbReference type="OrthoDB" id="88903at2"/>
<dbReference type="InterPro" id="IPR011646">
    <property type="entry name" value="KAP_P-loop"/>
</dbReference>
<dbReference type="AlphaFoldDB" id="A0A4Q1JNE8"/>
<evidence type="ECO:0000259" key="1">
    <source>
        <dbReference type="Pfam" id="PF07693"/>
    </source>
</evidence>
<dbReference type="Pfam" id="PF07693">
    <property type="entry name" value="KAP_NTPase"/>
    <property type="match status" value="1"/>
</dbReference>
<protein>
    <recommendedName>
        <fullName evidence="1">KAP NTPase domain-containing protein</fullName>
    </recommendedName>
</protein>
<dbReference type="PANTHER" id="PTHR22674:SF6">
    <property type="entry name" value="NTPASE KAP FAMILY P-LOOP DOMAIN-CONTAINING PROTEIN 1"/>
    <property type="match status" value="1"/>
</dbReference>
<dbReference type="EMBL" id="SAXA01000005">
    <property type="protein sequence ID" value="RXQ95590.1"/>
    <property type="molecule type" value="Genomic_DNA"/>
</dbReference>
<dbReference type="RefSeq" id="WP_129253929.1">
    <property type="nucleotide sequence ID" value="NZ_SAXA01000005.1"/>
</dbReference>
<accession>A0A4Q1JNE8</accession>
<organism evidence="2 3">
    <name type="scientific">Ancylomarina salipaludis</name>
    <dbReference type="NCBI Taxonomy" id="2501299"/>
    <lineage>
        <taxon>Bacteria</taxon>
        <taxon>Pseudomonadati</taxon>
        <taxon>Bacteroidota</taxon>
        <taxon>Bacteroidia</taxon>
        <taxon>Marinilabiliales</taxon>
        <taxon>Marinifilaceae</taxon>
        <taxon>Ancylomarina</taxon>
    </lineage>
</organism>
<reference evidence="2 3" key="1">
    <citation type="submission" date="2019-01" db="EMBL/GenBank/DDBJ databases">
        <title>Ancylomarina salipaludis sp. nov., isolated from a salt marsh.</title>
        <authorList>
            <person name="Yoon J.-H."/>
        </authorList>
    </citation>
    <scope>NUCLEOTIDE SEQUENCE [LARGE SCALE GENOMIC DNA]</scope>
    <source>
        <strain evidence="2 3">SHSM-M15</strain>
    </source>
</reference>
<dbReference type="Gene3D" id="3.40.50.300">
    <property type="entry name" value="P-loop containing nucleotide triphosphate hydrolases"/>
    <property type="match status" value="1"/>
</dbReference>
<dbReference type="InterPro" id="IPR052754">
    <property type="entry name" value="NTPase_KAP_P-loop"/>
</dbReference>
<comment type="caution">
    <text evidence="2">The sequence shown here is derived from an EMBL/GenBank/DDBJ whole genome shotgun (WGS) entry which is preliminary data.</text>
</comment>
<keyword evidence="3" id="KW-1185">Reference proteome</keyword>
<evidence type="ECO:0000313" key="3">
    <source>
        <dbReference type="Proteomes" id="UP000289703"/>
    </source>
</evidence>
<name>A0A4Q1JNE8_9BACT</name>
<dbReference type="CDD" id="cd01983">
    <property type="entry name" value="SIMIBI"/>
    <property type="match status" value="1"/>
</dbReference>
<dbReference type="PANTHER" id="PTHR22674">
    <property type="entry name" value="NTPASE, KAP FAMILY P-LOOP DOMAIN-CONTAINING 1"/>
    <property type="match status" value="1"/>
</dbReference>
<dbReference type="SUPFAM" id="SSF52540">
    <property type="entry name" value="P-loop containing nucleoside triphosphate hydrolases"/>
    <property type="match status" value="1"/>
</dbReference>
<evidence type="ECO:0000313" key="2">
    <source>
        <dbReference type="EMBL" id="RXQ95590.1"/>
    </source>
</evidence>
<gene>
    <name evidence="2" type="ORF">EO244_06920</name>
</gene>